<organism evidence="2 3">
    <name type="scientific">Oryza sativa subsp. indica</name>
    <name type="common">Rice</name>
    <dbReference type="NCBI Taxonomy" id="39946"/>
    <lineage>
        <taxon>Eukaryota</taxon>
        <taxon>Viridiplantae</taxon>
        <taxon>Streptophyta</taxon>
        <taxon>Embryophyta</taxon>
        <taxon>Tracheophyta</taxon>
        <taxon>Spermatophyta</taxon>
        <taxon>Magnoliopsida</taxon>
        <taxon>Liliopsida</taxon>
        <taxon>Poales</taxon>
        <taxon>Poaceae</taxon>
        <taxon>BOP clade</taxon>
        <taxon>Oryzoideae</taxon>
        <taxon>Oryzeae</taxon>
        <taxon>Oryzinae</taxon>
        <taxon>Oryza</taxon>
        <taxon>Oryza sativa</taxon>
    </lineage>
</organism>
<keyword evidence="3" id="KW-1185">Reference proteome</keyword>
<dbReference type="Gramene" id="BGIOSGA005258-TA">
    <property type="protein sequence ID" value="BGIOSGA005258-PA"/>
    <property type="gene ID" value="BGIOSGA005258"/>
</dbReference>
<evidence type="ECO:0000256" key="1">
    <source>
        <dbReference type="SAM" id="MobiDB-lite"/>
    </source>
</evidence>
<sequence>MGRALSGPPKHDATVTDTAQHGPVSLWAVLGRAVPGPTPKPVGQHGPTRGPAQHERPKPSGRMPQPVAPSPATNRSAARD</sequence>
<dbReference type="AlphaFoldDB" id="B8A9W2"/>
<reference evidence="2 3" key="1">
    <citation type="journal article" date="2005" name="PLoS Biol.">
        <title>The genomes of Oryza sativa: a history of duplications.</title>
        <authorList>
            <person name="Yu J."/>
            <person name="Wang J."/>
            <person name="Lin W."/>
            <person name="Li S."/>
            <person name="Li H."/>
            <person name="Zhou J."/>
            <person name="Ni P."/>
            <person name="Dong W."/>
            <person name="Hu S."/>
            <person name="Zeng C."/>
            <person name="Zhang J."/>
            <person name="Zhang Y."/>
            <person name="Li R."/>
            <person name="Xu Z."/>
            <person name="Li S."/>
            <person name="Li X."/>
            <person name="Zheng H."/>
            <person name="Cong L."/>
            <person name="Lin L."/>
            <person name="Yin J."/>
            <person name="Geng J."/>
            <person name="Li G."/>
            <person name="Shi J."/>
            <person name="Liu J."/>
            <person name="Lv H."/>
            <person name="Li J."/>
            <person name="Wang J."/>
            <person name="Deng Y."/>
            <person name="Ran L."/>
            <person name="Shi X."/>
            <person name="Wang X."/>
            <person name="Wu Q."/>
            <person name="Li C."/>
            <person name="Ren X."/>
            <person name="Wang J."/>
            <person name="Wang X."/>
            <person name="Li D."/>
            <person name="Liu D."/>
            <person name="Zhang X."/>
            <person name="Ji Z."/>
            <person name="Zhao W."/>
            <person name="Sun Y."/>
            <person name="Zhang Z."/>
            <person name="Bao J."/>
            <person name="Han Y."/>
            <person name="Dong L."/>
            <person name="Ji J."/>
            <person name="Chen P."/>
            <person name="Wu S."/>
            <person name="Liu J."/>
            <person name="Xiao Y."/>
            <person name="Bu D."/>
            <person name="Tan J."/>
            <person name="Yang L."/>
            <person name="Ye C."/>
            <person name="Zhang J."/>
            <person name="Xu J."/>
            <person name="Zhou Y."/>
            <person name="Yu Y."/>
            <person name="Zhang B."/>
            <person name="Zhuang S."/>
            <person name="Wei H."/>
            <person name="Liu B."/>
            <person name="Lei M."/>
            <person name="Yu H."/>
            <person name="Li Y."/>
            <person name="Xu H."/>
            <person name="Wei S."/>
            <person name="He X."/>
            <person name="Fang L."/>
            <person name="Zhang Z."/>
            <person name="Zhang Y."/>
            <person name="Huang X."/>
            <person name="Su Z."/>
            <person name="Tong W."/>
            <person name="Li J."/>
            <person name="Tong Z."/>
            <person name="Li S."/>
            <person name="Ye J."/>
            <person name="Wang L."/>
            <person name="Fang L."/>
            <person name="Lei T."/>
            <person name="Chen C."/>
            <person name="Chen H."/>
            <person name="Xu Z."/>
            <person name="Li H."/>
            <person name="Huang H."/>
            <person name="Zhang F."/>
            <person name="Xu H."/>
            <person name="Li N."/>
            <person name="Zhao C."/>
            <person name="Li S."/>
            <person name="Dong L."/>
            <person name="Huang Y."/>
            <person name="Li L."/>
            <person name="Xi Y."/>
            <person name="Qi Q."/>
            <person name="Li W."/>
            <person name="Zhang B."/>
            <person name="Hu W."/>
            <person name="Zhang Y."/>
            <person name="Tian X."/>
            <person name="Jiao Y."/>
            <person name="Liang X."/>
            <person name="Jin J."/>
            <person name="Gao L."/>
            <person name="Zheng W."/>
            <person name="Hao B."/>
            <person name="Liu S."/>
            <person name="Wang W."/>
            <person name="Yuan L."/>
            <person name="Cao M."/>
            <person name="McDermott J."/>
            <person name="Samudrala R."/>
            <person name="Wang J."/>
            <person name="Wong G.K."/>
            <person name="Yang H."/>
        </authorList>
    </citation>
    <scope>NUCLEOTIDE SEQUENCE [LARGE SCALE GENOMIC DNA]</scope>
    <source>
        <strain evidence="3">cv. 93-11</strain>
    </source>
</reference>
<feature type="region of interest" description="Disordered" evidence="1">
    <location>
        <begin position="30"/>
        <end position="80"/>
    </location>
</feature>
<evidence type="ECO:0000313" key="2">
    <source>
        <dbReference type="EMBL" id="EEC72245.1"/>
    </source>
</evidence>
<dbReference type="EMBL" id="CM000126">
    <property type="protein sequence ID" value="EEC72245.1"/>
    <property type="molecule type" value="Genomic_DNA"/>
</dbReference>
<dbReference type="Proteomes" id="UP000007015">
    <property type="component" value="Chromosome 1"/>
</dbReference>
<evidence type="ECO:0000313" key="3">
    <source>
        <dbReference type="Proteomes" id="UP000007015"/>
    </source>
</evidence>
<proteinExistence type="predicted"/>
<feature type="compositionally biased region" description="Polar residues" evidence="1">
    <location>
        <begin position="71"/>
        <end position="80"/>
    </location>
</feature>
<name>B8A9W2_ORYSI</name>
<protein>
    <submittedName>
        <fullName evidence="2">Uncharacterized protein</fullName>
    </submittedName>
</protein>
<accession>B8A9W2</accession>
<gene>
    <name evidence="2" type="ORF">OsI_05372</name>
</gene>
<dbReference type="HOGENOM" id="CLU_2594048_0_0_1"/>
<feature type="region of interest" description="Disordered" evidence="1">
    <location>
        <begin position="1"/>
        <end position="20"/>
    </location>
</feature>